<dbReference type="EMBL" id="JANEWF010000012">
    <property type="protein sequence ID" value="MDA8484059.1"/>
    <property type="molecule type" value="Genomic_DNA"/>
</dbReference>
<dbReference type="Gene3D" id="1.10.10.10">
    <property type="entry name" value="Winged helix-like DNA-binding domain superfamily/Winged helix DNA-binding domain"/>
    <property type="match status" value="1"/>
</dbReference>
<dbReference type="InterPro" id="IPR016032">
    <property type="entry name" value="Sig_transdc_resp-reg_C-effctor"/>
</dbReference>
<dbReference type="Proteomes" id="UP001211689">
    <property type="component" value="Unassembled WGS sequence"/>
</dbReference>
<organism evidence="5 6">
    <name type="scientific">Metapseudomonas resinovorans</name>
    <name type="common">Pseudomonas resinovorans</name>
    <dbReference type="NCBI Taxonomy" id="53412"/>
    <lineage>
        <taxon>Bacteria</taxon>
        <taxon>Pseudomonadati</taxon>
        <taxon>Pseudomonadota</taxon>
        <taxon>Gammaproteobacteria</taxon>
        <taxon>Pseudomonadales</taxon>
        <taxon>Pseudomonadaceae</taxon>
        <taxon>Metapseudomonas</taxon>
    </lineage>
</organism>
<name>A0ABT4Y5R3_METRE</name>
<evidence type="ECO:0000259" key="4">
    <source>
        <dbReference type="PROSITE" id="PS50043"/>
    </source>
</evidence>
<dbReference type="InterPro" id="IPR036388">
    <property type="entry name" value="WH-like_DNA-bd_sf"/>
</dbReference>
<evidence type="ECO:0000313" key="6">
    <source>
        <dbReference type="Proteomes" id="UP001211689"/>
    </source>
</evidence>
<dbReference type="InterPro" id="IPR000792">
    <property type="entry name" value="Tscrpt_reg_LuxR_C"/>
</dbReference>
<dbReference type="PANTHER" id="PTHR44688:SF16">
    <property type="entry name" value="DNA-BINDING TRANSCRIPTIONAL ACTIVATOR DEVR_DOSR"/>
    <property type="match status" value="1"/>
</dbReference>
<dbReference type="Pfam" id="PF00196">
    <property type="entry name" value="GerE"/>
    <property type="match status" value="1"/>
</dbReference>
<dbReference type="PROSITE" id="PS50043">
    <property type="entry name" value="HTH_LUXR_2"/>
    <property type="match status" value="1"/>
</dbReference>
<dbReference type="CDD" id="cd06170">
    <property type="entry name" value="LuxR_C_like"/>
    <property type="match status" value="1"/>
</dbReference>
<comment type="caution">
    <text evidence="5">The sequence shown here is derived from an EMBL/GenBank/DDBJ whole genome shotgun (WGS) entry which is preliminary data.</text>
</comment>
<evidence type="ECO:0000256" key="2">
    <source>
        <dbReference type="ARBA" id="ARBA00023125"/>
    </source>
</evidence>
<sequence>MSRNDQADRTITTALLEAFSDTVLQLQRLARDRSIERFHALALTQLQQLLPFDKAWWGRAAMIDGLPEEHSSHLFNLPPHYLKDWQSIRHEDVTVGLVNAAPDKSVIVDSANSTPGLQWLGERHGFREFLCVIHSDPQTGLVDHLTLYRSPTSAPFNDQDQLLMDQLMRHLAAAVSANQIRTLVAKRESLSNPRNLALAVCDARGTLHCAERGFVDLLLTEWPDWTGPQLPASISPEGYQGERLLLEVSAVGDLHLLAARSHSPLQQLSARENDVALRFGEGKTYKEIARDLGLAPNTVRHHIRTIYSKLGVKDKASIAHLLHSPPD</sequence>
<dbReference type="PANTHER" id="PTHR44688">
    <property type="entry name" value="DNA-BINDING TRANSCRIPTIONAL ACTIVATOR DEVR_DOSR"/>
    <property type="match status" value="1"/>
</dbReference>
<evidence type="ECO:0000256" key="3">
    <source>
        <dbReference type="ARBA" id="ARBA00023163"/>
    </source>
</evidence>
<evidence type="ECO:0000256" key="1">
    <source>
        <dbReference type="ARBA" id="ARBA00023015"/>
    </source>
</evidence>
<protein>
    <submittedName>
        <fullName evidence="5">LuxR C-terminal-related transcriptional regulator</fullName>
    </submittedName>
</protein>
<evidence type="ECO:0000313" key="5">
    <source>
        <dbReference type="EMBL" id="MDA8484059.1"/>
    </source>
</evidence>
<dbReference type="PRINTS" id="PR00038">
    <property type="entry name" value="HTHLUXR"/>
</dbReference>
<keyword evidence="6" id="KW-1185">Reference proteome</keyword>
<dbReference type="SMART" id="SM00421">
    <property type="entry name" value="HTH_LUXR"/>
    <property type="match status" value="1"/>
</dbReference>
<reference evidence="5 6" key="1">
    <citation type="submission" date="2022-07" db="EMBL/GenBank/DDBJ databases">
        <title>Genome Analysis of Selected Gammaproteobacteria from Nigerian Food snails.</title>
        <authorList>
            <person name="Okafor A.C."/>
        </authorList>
    </citation>
    <scope>NUCLEOTIDE SEQUENCE [LARGE SCALE GENOMIC DNA]</scope>
    <source>
        <strain evidence="5 6">Awg 2</strain>
    </source>
</reference>
<gene>
    <name evidence="5" type="ORF">NNO07_13350</name>
</gene>
<accession>A0ABT4Y5R3</accession>
<proteinExistence type="predicted"/>
<feature type="domain" description="HTH luxR-type" evidence="4">
    <location>
        <begin position="261"/>
        <end position="326"/>
    </location>
</feature>
<keyword evidence="1" id="KW-0805">Transcription regulation</keyword>
<dbReference type="SUPFAM" id="SSF46894">
    <property type="entry name" value="C-terminal effector domain of the bipartite response regulators"/>
    <property type="match status" value="1"/>
</dbReference>
<dbReference type="RefSeq" id="WP_271471028.1">
    <property type="nucleotide sequence ID" value="NZ_JANEWF010000012.1"/>
</dbReference>
<keyword evidence="2" id="KW-0238">DNA-binding</keyword>
<keyword evidence="3" id="KW-0804">Transcription</keyword>